<name>A0ABV5W9I5_9BACI</name>
<dbReference type="EMBL" id="JBHMAF010000008">
    <property type="protein sequence ID" value="MFB9757248.1"/>
    <property type="molecule type" value="Genomic_DNA"/>
</dbReference>
<gene>
    <name evidence="1" type="ORF">ACFFMS_01595</name>
</gene>
<reference evidence="1 2" key="1">
    <citation type="submission" date="2024-09" db="EMBL/GenBank/DDBJ databases">
        <authorList>
            <person name="Sun Q."/>
            <person name="Mori K."/>
        </authorList>
    </citation>
    <scope>NUCLEOTIDE SEQUENCE [LARGE SCALE GENOMIC DNA]</scope>
    <source>
        <strain evidence="1 2">JCM 11201</strain>
    </source>
</reference>
<proteinExistence type="predicted"/>
<dbReference type="Proteomes" id="UP001589609">
    <property type="component" value="Unassembled WGS sequence"/>
</dbReference>
<keyword evidence="2" id="KW-1185">Reference proteome</keyword>
<sequence length="97" mass="11049">MNEETIFCVPHAGGKDSQAMDISLNKDNGRLINRIQGKLNMPWIISVFATGYVSPYFHKDVKYVGRKISLLLQVKSRITARFIGGIEIDRRVVRRLS</sequence>
<evidence type="ECO:0000313" key="2">
    <source>
        <dbReference type="Proteomes" id="UP001589609"/>
    </source>
</evidence>
<accession>A0ABV5W9I5</accession>
<organism evidence="1 2">
    <name type="scientific">Ectobacillus funiculus</name>
    <dbReference type="NCBI Taxonomy" id="137993"/>
    <lineage>
        <taxon>Bacteria</taxon>
        <taxon>Bacillati</taxon>
        <taxon>Bacillota</taxon>
        <taxon>Bacilli</taxon>
        <taxon>Bacillales</taxon>
        <taxon>Bacillaceae</taxon>
        <taxon>Ectobacillus</taxon>
    </lineage>
</organism>
<protein>
    <submittedName>
        <fullName evidence="1">Uncharacterized protein</fullName>
    </submittedName>
</protein>
<evidence type="ECO:0000313" key="1">
    <source>
        <dbReference type="EMBL" id="MFB9757248.1"/>
    </source>
</evidence>
<comment type="caution">
    <text evidence="1">The sequence shown here is derived from an EMBL/GenBank/DDBJ whole genome shotgun (WGS) entry which is preliminary data.</text>
</comment>